<dbReference type="OrthoDB" id="9766256at2"/>
<evidence type="ECO:0000313" key="1">
    <source>
        <dbReference type="EMBL" id="TDG37538.1"/>
    </source>
</evidence>
<dbReference type="Proteomes" id="UP000295668">
    <property type="component" value="Unassembled WGS sequence"/>
</dbReference>
<evidence type="ECO:0000313" key="2">
    <source>
        <dbReference type="Proteomes" id="UP000295668"/>
    </source>
</evidence>
<name>A0A4R5MPB9_9SPHI</name>
<reference evidence="1 2" key="1">
    <citation type="submission" date="2019-02" db="EMBL/GenBank/DDBJ databases">
        <title>Pedobacter sp. nov., a novel speices isolated from soil of pinguins habitat in Antarcitica.</title>
        <authorList>
            <person name="He R.-H."/>
        </authorList>
    </citation>
    <scope>NUCLEOTIDE SEQUENCE [LARGE SCALE GENOMIC DNA]</scope>
    <source>
        <strain evidence="1 2">E01020</strain>
    </source>
</reference>
<dbReference type="Gene3D" id="1.25.40.390">
    <property type="match status" value="1"/>
</dbReference>
<proteinExistence type="predicted"/>
<dbReference type="PROSITE" id="PS51257">
    <property type="entry name" value="PROKAR_LIPOPROTEIN"/>
    <property type="match status" value="1"/>
</dbReference>
<dbReference type="InterPro" id="IPR011990">
    <property type="entry name" value="TPR-like_helical_dom_sf"/>
</dbReference>
<organism evidence="1 2">
    <name type="scientific">Pedobacter changchengzhani</name>
    <dbReference type="NCBI Taxonomy" id="2529274"/>
    <lineage>
        <taxon>Bacteria</taxon>
        <taxon>Pseudomonadati</taxon>
        <taxon>Bacteroidota</taxon>
        <taxon>Sphingobacteriia</taxon>
        <taxon>Sphingobacteriales</taxon>
        <taxon>Sphingobacteriaceae</taxon>
        <taxon>Pedobacter</taxon>
    </lineage>
</organism>
<dbReference type="InterPro" id="IPR041662">
    <property type="entry name" value="SusD-like_2"/>
</dbReference>
<dbReference type="SUPFAM" id="SSF48452">
    <property type="entry name" value="TPR-like"/>
    <property type="match status" value="1"/>
</dbReference>
<dbReference type="AlphaFoldDB" id="A0A4R5MPB9"/>
<protein>
    <submittedName>
        <fullName evidence="1">SusD/RagB family nutrient-binding outer membrane lipoprotein</fullName>
    </submittedName>
</protein>
<keyword evidence="2" id="KW-1185">Reference proteome</keyword>
<gene>
    <name evidence="1" type="ORF">EZJ43_00115</name>
</gene>
<keyword evidence="1" id="KW-0449">Lipoprotein</keyword>
<sequence>MKKHFKYIVLSVLVIGASSCKKYLDVNTNPNSLTAATPNLVLPQAIVGAATIASNTNINFADFSGARANAGGFGGFGVTVTYDFGNLAYQGVWLDSYDNANDFQYVIDNTSADATLIFSTSIGRIMKSLTFERLVNQFNDVPYSEALKGAGNFTPKYDKGEDVYKGCIADLDKAIKDIQTGISAATTIAITKAGDPLFGGDMNRWLKFANTVRLRMLIKMAGVPALQAYTTTAFAATVNSIGFLVDDALVNPGYEKVNKPSPIYNSIGFGTDGSNTTTSRIPTRWIYSFYSGSKLTDPGRGEVIYRGFPSSIINQLGDESAGVAPASADGSAWITGDKNGTYLGVVKGPTQGTVLILAAESNFLQAEAYARGYLTGVASTAFNEGIKQSFKYLYKTVDNTVDPTKDVDADVATYLSDNSGSYLVNFALAATPDQKIEAIITQKYIALNMINNDEAFSEFRRTTYPKIVNGSSDPIQTFASKQSASTHIDKLPTRVLYPAQEFSLNKANVPTGINKFGSLIFWDLN</sequence>
<dbReference type="RefSeq" id="WP_133260627.1">
    <property type="nucleotide sequence ID" value="NZ_SJCY01000001.1"/>
</dbReference>
<comment type="caution">
    <text evidence="1">The sequence shown here is derived from an EMBL/GenBank/DDBJ whole genome shotgun (WGS) entry which is preliminary data.</text>
</comment>
<dbReference type="EMBL" id="SJCY01000001">
    <property type="protein sequence ID" value="TDG37538.1"/>
    <property type="molecule type" value="Genomic_DNA"/>
</dbReference>
<dbReference type="Pfam" id="PF12771">
    <property type="entry name" value="SusD-like_2"/>
    <property type="match status" value="1"/>
</dbReference>
<accession>A0A4R5MPB9</accession>